<proteinExistence type="inferred from homology"/>
<keyword evidence="5 9" id="KW-0812">Transmembrane</keyword>
<dbReference type="PANTHER" id="PTHR30574">
    <property type="entry name" value="INNER MEMBRANE PROTEIN YEDE"/>
    <property type="match status" value="1"/>
</dbReference>
<evidence type="ECO:0000256" key="4">
    <source>
        <dbReference type="ARBA" id="ARBA00022519"/>
    </source>
</evidence>
<evidence type="ECO:0000256" key="9">
    <source>
        <dbReference type="SAM" id="Phobius"/>
    </source>
</evidence>
<dbReference type="Proteomes" id="UP001164819">
    <property type="component" value="Chromosome"/>
</dbReference>
<evidence type="ECO:0000313" key="12">
    <source>
        <dbReference type="Proteomes" id="UP001164794"/>
    </source>
</evidence>
<evidence type="ECO:0000256" key="5">
    <source>
        <dbReference type="ARBA" id="ARBA00022692"/>
    </source>
</evidence>
<feature type="transmembrane region" description="Helical" evidence="9">
    <location>
        <begin position="122"/>
        <end position="142"/>
    </location>
</feature>
<feature type="transmembrane region" description="Helical" evidence="9">
    <location>
        <begin position="12"/>
        <end position="30"/>
    </location>
</feature>
<gene>
    <name evidence="11" type="ORF">NB645_05180</name>
    <name evidence="10" type="ORF">NB646_06395</name>
</gene>
<keyword evidence="7 9" id="KW-0472">Membrane</keyword>
<evidence type="ECO:0000256" key="2">
    <source>
        <dbReference type="ARBA" id="ARBA00022448"/>
    </source>
</evidence>
<protein>
    <submittedName>
        <fullName evidence="10">YeeE/YedE family protein</fullName>
    </submittedName>
</protein>
<comment type="subcellular location">
    <subcellularLocation>
        <location evidence="1">Cell inner membrane</location>
        <topology evidence="1">Multi-pass membrane protein</topology>
    </subcellularLocation>
</comment>
<sequence length="145" mass="15428">MNIDWSHFTPYSSLAGGILIGLAACLLILADGRIAGISGIVSGLANRDKRERRWRAAFVAGLLISPWLYRLAAPLPEIRYGSHSWILLAIAGLLVGFGSRLGSGCTSGHSVCGLSRLSKRSLVATVLFMVSGALSVLLVRHWTGV</sequence>
<evidence type="ECO:0000256" key="6">
    <source>
        <dbReference type="ARBA" id="ARBA00022989"/>
    </source>
</evidence>
<dbReference type="EMBL" id="CP098251">
    <property type="protein sequence ID" value="WAV90500.1"/>
    <property type="molecule type" value="Genomic_DNA"/>
</dbReference>
<dbReference type="RefSeq" id="WP_269265757.1">
    <property type="nucleotide sequence ID" value="NZ_CP098248.1"/>
</dbReference>
<evidence type="ECO:0000256" key="3">
    <source>
        <dbReference type="ARBA" id="ARBA00022475"/>
    </source>
</evidence>
<dbReference type="InterPro" id="IPR007272">
    <property type="entry name" value="Sulf_transp_TsuA/YedE"/>
</dbReference>
<feature type="transmembrane region" description="Helical" evidence="9">
    <location>
        <begin position="54"/>
        <end position="72"/>
    </location>
</feature>
<dbReference type="EMBL" id="CP098248">
    <property type="protein sequence ID" value="WAV98123.1"/>
    <property type="molecule type" value="Genomic_DNA"/>
</dbReference>
<evidence type="ECO:0000256" key="1">
    <source>
        <dbReference type="ARBA" id="ARBA00004429"/>
    </source>
</evidence>
<dbReference type="Proteomes" id="UP001164794">
    <property type="component" value="Chromosome"/>
</dbReference>
<dbReference type="GO" id="GO:0005886">
    <property type="term" value="C:plasma membrane"/>
    <property type="evidence" value="ECO:0007669"/>
    <property type="project" value="UniProtKB-SubCell"/>
</dbReference>
<reference evidence="10" key="2">
    <citation type="journal article" date="2022" name="Front. Microbiol.">
        <title>New perspectives on an old grouping: The genomic and phenotypic variability of Oxalobacter formigenes and the implications for calcium oxalate stone prevention.</title>
        <authorList>
            <person name="Chmiel J.A."/>
            <person name="Carr C."/>
            <person name="Stuivenberg G.A."/>
            <person name="Venema R."/>
            <person name="Chanyi R.M."/>
            <person name="Al K.F."/>
            <person name="Giguere D."/>
            <person name="Say H."/>
            <person name="Akouris P.P."/>
            <person name="Dominguez Romero S.A."/>
            <person name="Kwong A."/>
            <person name="Tai V."/>
            <person name="Koval S.F."/>
            <person name="Razvi H."/>
            <person name="Bjazevic J."/>
            <person name="Burton J.P."/>
        </authorList>
    </citation>
    <scope>NUCLEOTIDE SEQUENCE</scope>
    <source>
        <strain evidence="10">OxK</strain>
    </source>
</reference>
<accession>A0A9E9LSA9</accession>
<dbReference type="Pfam" id="PF04143">
    <property type="entry name" value="Sulf_transp"/>
    <property type="match status" value="1"/>
</dbReference>
<keyword evidence="4" id="KW-0997">Cell inner membrane</keyword>
<dbReference type="PANTHER" id="PTHR30574:SF1">
    <property type="entry name" value="SULPHUR TRANSPORT DOMAIN-CONTAINING PROTEIN"/>
    <property type="match status" value="1"/>
</dbReference>
<organism evidence="10">
    <name type="scientific">Oxalobacter aliiformigenes</name>
    <dbReference type="NCBI Taxonomy" id="2946593"/>
    <lineage>
        <taxon>Bacteria</taxon>
        <taxon>Pseudomonadati</taxon>
        <taxon>Pseudomonadota</taxon>
        <taxon>Betaproteobacteria</taxon>
        <taxon>Burkholderiales</taxon>
        <taxon>Oxalobacteraceae</taxon>
        <taxon>Oxalobacter</taxon>
    </lineage>
</organism>
<keyword evidence="3" id="KW-1003">Cell membrane</keyword>
<keyword evidence="6 9" id="KW-1133">Transmembrane helix</keyword>
<feature type="transmembrane region" description="Helical" evidence="9">
    <location>
        <begin position="84"/>
        <end position="101"/>
    </location>
</feature>
<evidence type="ECO:0000313" key="10">
    <source>
        <dbReference type="EMBL" id="WAV90500.1"/>
    </source>
</evidence>
<dbReference type="AlphaFoldDB" id="A0A9E9LSA9"/>
<name>A0A9E9LSA9_9BURK</name>
<evidence type="ECO:0000313" key="11">
    <source>
        <dbReference type="EMBL" id="WAV98123.1"/>
    </source>
</evidence>
<keyword evidence="2" id="KW-0813">Transport</keyword>
<evidence type="ECO:0000256" key="7">
    <source>
        <dbReference type="ARBA" id="ARBA00023136"/>
    </source>
</evidence>
<comment type="similarity">
    <text evidence="8">Belongs to the TsuA/YedE (TC 9.B.102) family.</text>
</comment>
<evidence type="ECO:0000256" key="8">
    <source>
        <dbReference type="ARBA" id="ARBA00035655"/>
    </source>
</evidence>
<keyword evidence="12" id="KW-1185">Reference proteome</keyword>
<reference evidence="11" key="1">
    <citation type="journal article" date="2022" name="Front. Microbiol.">
        <title>New perspectives on an old grouping: The genomic and phenotypic variability of Oxalobacter formigenes and the implications for calcium oxalate stone prevention.</title>
        <authorList>
            <person name="Chmiel J.A."/>
            <person name="Carr C."/>
            <person name="Stuivenberg G.A."/>
            <person name="Venema R."/>
            <person name="Chanyi R.M."/>
            <person name="Al K.F."/>
            <person name="Giguere D."/>
            <person name="Say H."/>
            <person name="Akouris P.P."/>
            <person name="Dominguez Romero S.A."/>
            <person name="Kwong A."/>
            <person name="Tai V."/>
            <person name="Koval S.F."/>
            <person name="Razvi H."/>
            <person name="Bjazevic J."/>
            <person name="Burton J.P."/>
        </authorList>
    </citation>
    <scope>NUCLEOTIDE SEQUENCE</scope>
    <source>
        <strain evidence="11">HOxNP-1</strain>
    </source>
</reference>